<evidence type="ECO:0000256" key="1">
    <source>
        <dbReference type="ARBA" id="ARBA00038494"/>
    </source>
</evidence>
<evidence type="ECO:0000259" key="3">
    <source>
        <dbReference type="Pfam" id="PF00535"/>
    </source>
</evidence>
<gene>
    <name evidence="4" type="ORF">SAMN04488125_1425</name>
</gene>
<dbReference type="PROSITE" id="PS50005">
    <property type="entry name" value="TPR"/>
    <property type="match status" value="1"/>
</dbReference>
<accession>A0A1I4MQ41</accession>
<dbReference type="InterPro" id="IPR029044">
    <property type="entry name" value="Nucleotide-diphossugar_trans"/>
</dbReference>
<dbReference type="Pfam" id="PF00535">
    <property type="entry name" value="Glycos_transf_2"/>
    <property type="match status" value="1"/>
</dbReference>
<dbReference type="PANTHER" id="PTHR43630">
    <property type="entry name" value="POLY-BETA-1,6-N-ACETYL-D-GLUCOSAMINE SYNTHASE"/>
    <property type="match status" value="1"/>
</dbReference>
<dbReference type="AlphaFoldDB" id="A0A1I4MQ41"/>
<dbReference type="Proteomes" id="UP000198804">
    <property type="component" value="Unassembled WGS sequence"/>
</dbReference>
<organism evidence="4 5">
    <name type="scientific">Methylorubrum salsuginis</name>
    <dbReference type="NCBI Taxonomy" id="414703"/>
    <lineage>
        <taxon>Bacteria</taxon>
        <taxon>Pseudomonadati</taxon>
        <taxon>Pseudomonadota</taxon>
        <taxon>Alphaproteobacteria</taxon>
        <taxon>Hyphomicrobiales</taxon>
        <taxon>Methylobacteriaceae</taxon>
        <taxon>Methylorubrum</taxon>
    </lineage>
</organism>
<dbReference type="SMART" id="SM00028">
    <property type="entry name" value="TPR"/>
    <property type="match status" value="2"/>
</dbReference>
<dbReference type="PANTHER" id="PTHR43630:SF2">
    <property type="entry name" value="GLYCOSYLTRANSFERASE"/>
    <property type="match status" value="1"/>
</dbReference>
<comment type="similarity">
    <text evidence="1">Belongs to the glycosyltransferase 2 family. WaaE/KdtX subfamily.</text>
</comment>
<dbReference type="OrthoDB" id="5354021at2"/>
<dbReference type="InterPro" id="IPR001173">
    <property type="entry name" value="Glyco_trans_2-like"/>
</dbReference>
<name>A0A1I4MQ41_9HYPH</name>
<feature type="domain" description="Glycosyltransferase 2-like" evidence="3">
    <location>
        <begin position="6"/>
        <end position="86"/>
    </location>
</feature>
<proteinExistence type="inferred from homology"/>
<dbReference type="CDD" id="cd02511">
    <property type="entry name" value="Beta4Glucosyltransferase"/>
    <property type="match status" value="1"/>
</dbReference>
<keyword evidence="2" id="KW-0802">TPR repeat</keyword>
<sequence length="376" mass="41176">MSVTAAIIVRNEEHFLPDCIRSLGDFVDEIVVVDTGSTDGTIDIARAAGASVTSFEWNGDFAAARNAALEKVATPWTLYIDADERVSLPGGGRIEQALDLTEHAGGYVRFRPRPGYSRYREPRLFRSDPSIRFKGQIHETIVPDLVAYARAHHLTLPMTPVCIDHFGFEGDQSHKVLRNIPLLEAEVGAHPDRAYCWNHLAEMLELDGRIDEAISACHRGLASTSEDGSIKDRMDRRQIAQTLARLLLETGEEADQVIERLLQEGHDDFATLYLAGRLALLRGDADSALRIGRQLTAIDTDALEIGMIAYDLRLFGEFAWALLGGAYHQAGRRSEAGEAYQQAWLRAPGNMAYLAKAAALGAAVGRPSDASQANPA</sequence>
<evidence type="ECO:0000313" key="5">
    <source>
        <dbReference type="Proteomes" id="UP000198804"/>
    </source>
</evidence>
<evidence type="ECO:0000256" key="2">
    <source>
        <dbReference type="PROSITE-ProRule" id="PRU00339"/>
    </source>
</evidence>
<protein>
    <submittedName>
        <fullName evidence="4">Glycosyl transferase family 2</fullName>
    </submittedName>
</protein>
<dbReference type="STRING" id="414703.SAMN04488125_1425"/>
<dbReference type="Gene3D" id="3.90.550.10">
    <property type="entry name" value="Spore Coat Polysaccharide Biosynthesis Protein SpsA, Chain A"/>
    <property type="match status" value="1"/>
</dbReference>
<keyword evidence="5" id="KW-1185">Reference proteome</keyword>
<evidence type="ECO:0000313" key="4">
    <source>
        <dbReference type="EMBL" id="SFM05157.1"/>
    </source>
</evidence>
<dbReference type="SUPFAM" id="SSF53448">
    <property type="entry name" value="Nucleotide-diphospho-sugar transferases"/>
    <property type="match status" value="1"/>
</dbReference>
<reference evidence="5" key="1">
    <citation type="submission" date="2016-10" db="EMBL/GenBank/DDBJ databases">
        <authorList>
            <person name="Varghese N."/>
            <person name="Submissions S."/>
        </authorList>
    </citation>
    <scope>NUCLEOTIDE SEQUENCE [LARGE SCALE GENOMIC DNA]</scope>
    <source>
        <strain evidence="5">CGMCC 1.6474</strain>
    </source>
</reference>
<dbReference type="SUPFAM" id="SSF48452">
    <property type="entry name" value="TPR-like"/>
    <property type="match status" value="1"/>
</dbReference>
<dbReference type="EMBL" id="FOSV01000042">
    <property type="protein sequence ID" value="SFM05157.1"/>
    <property type="molecule type" value="Genomic_DNA"/>
</dbReference>
<keyword evidence="4" id="KW-0808">Transferase</keyword>
<dbReference type="InterPro" id="IPR011990">
    <property type="entry name" value="TPR-like_helical_dom_sf"/>
</dbReference>
<dbReference type="GO" id="GO:0016740">
    <property type="term" value="F:transferase activity"/>
    <property type="evidence" value="ECO:0007669"/>
    <property type="project" value="UniProtKB-KW"/>
</dbReference>
<dbReference type="InterPro" id="IPR019734">
    <property type="entry name" value="TPR_rpt"/>
</dbReference>
<feature type="repeat" description="TPR" evidence="2">
    <location>
        <begin position="317"/>
        <end position="350"/>
    </location>
</feature>
<dbReference type="RefSeq" id="WP_091952017.1">
    <property type="nucleotide sequence ID" value="NZ_FOSV01000042.1"/>
</dbReference>
<dbReference type="Gene3D" id="1.25.40.10">
    <property type="entry name" value="Tetratricopeptide repeat domain"/>
    <property type="match status" value="1"/>
</dbReference>